<feature type="transmembrane region" description="Helical" evidence="1">
    <location>
        <begin position="110"/>
        <end position="133"/>
    </location>
</feature>
<gene>
    <name evidence="2" type="ORF">SAMN05660865_01056</name>
</gene>
<dbReference type="OrthoDB" id="1685240at2"/>
<feature type="transmembrane region" description="Helical" evidence="1">
    <location>
        <begin position="44"/>
        <end position="64"/>
    </location>
</feature>
<proteinExistence type="predicted"/>
<sequence length="147" mass="17826">MVLDINIQFMYFFSNILCGIIIGFLFDTYRIIRGFKNPNKTLTAISDLLFWIFSALLTFIFMLLTNNVNIRYYTFIAFIIGLYLYFKLISKPFLGSLRFVIYYIMKSFRFLFRMILMFLRLIRVFYLNLGYYVRKFIGLVFIKQQEN</sequence>
<dbReference type="EMBL" id="FNUK01000011">
    <property type="protein sequence ID" value="SEF79833.1"/>
    <property type="molecule type" value="Genomic_DNA"/>
</dbReference>
<feature type="transmembrane region" description="Helical" evidence="1">
    <location>
        <begin position="70"/>
        <end position="89"/>
    </location>
</feature>
<evidence type="ECO:0000256" key="1">
    <source>
        <dbReference type="SAM" id="Phobius"/>
    </source>
</evidence>
<dbReference type="AlphaFoldDB" id="A0A1H5UXU6"/>
<keyword evidence="3" id="KW-1185">Reference proteome</keyword>
<dbReference type="Proteomes" id="UP000242850">
    <property type="component" value="Unassembled WGS sequence"/>
</dbReference>
<evidence type="ECO:0000313" key="3">
    <source>
        <dbReference type="Proteomes" id="UP000242850"/>
    </source>
</evidence>
<dbReference type="NCBIfam" id="TIGR02893">
    <property type="entry name" value="spore_yabQ"/>
    <property type="match status" value="1"/>
</dbReference>
<dbReference type="Pfam" id="PF09578">
    <property type="entry name" value="Spore_YabQ"/>
    <property type="match status" value="1"/>
</dbReference>
<name>A0A1H5UXU6_9CLOT</name>
<keyword evidence="1" id="KW-1133">Transmembrane helix</keyword>
<organism evidence="2 3">
    <name type="scientific">Caloramator fervidus</name>
    <dbReference type="NCBI Taxonomy" id="29344"/>
    <lineage>
        <taxon>Bacteria</taxon>
        <taxon>Bacillati</taxon>
        <taxon>Bacillota</taxon>
        <taxon>Clostridia</taxon>
        <taxon>Eubacteriales</taxon>
        <taxon>Clostridiaceae</taxon>
        <taxon>Caloramator</taxon>
    </lineage>
</organism>
<keyword evidence="1" id="KW-0812">Transmembrane</keyword>
<dbReference type="RefSeq" id="WP_103896029.1">
    <property type="nucleotide sequence ID" value="NZ_FNUK01000011.1"/>
</dbReference>
<dbReference type="InterPro" id="IPR019074">
    <property type="entry name" value="YabQ"/>
</dbReference>
<protein>
    <submittedName>
        <fullName evidence="2">Spore cortex biosynthesis protein YabQ</fullName>
    </submittedName>
</protein>
<feature type="transmembrane region" description="Helical" evidence="1">
    <location>
        <begin position="12"/>
        <end position="32"/>
    </location>
</feature>
<evidence type="ECO:0000313" key="2">
    <source>
        <dbReference type="EMBL" id="SEF79833.1"/>
    </source>
</evidence>
<keyword evidence="1" id="KW-0472">Membrane</keyword>
<reference evidence="3" key="1">
    <citation type="submission" date="2016-10" db="EMBL/GenBank/DDBJ databases">
        <authorList>
            <person name="Varghese N."/>
            <person name="Submissions S."/>
        </authorList>
    </citation>
    <scope>NUCLEOTIDE SEQUENCE [LARGE SCALE GENOMIC DNA]</scope>
    <source>
        <strain evidence="3">DSM 5463</strain>
    </source>
</reference>
<accession>A0A1H5UXU6</accession>